<dbReference type="Proteomes" id="UP001310890">
    <property type="component" value="Unassembled WGS sequence"/>
</dbReference>
<keyword evidence="3 4" id="KW-0472">Membrane</keyword>
<evidence type="ECO:0000313" key="5">
    <source>
        <dbReference type="EMBL" id="KAK5115131.1"/>
    </source>
</evidence>
<comment type="similarity">
    <text evidence="4">Belongs to the copper transporter (Ctr) (TC 1.A.56) family. SLC31A subfamily.</text>
</comment>
<evidence type="ECO:0000256" key="1">
    <source>
        <dbReference type="ARBA" id="ARBA00022692"/>
    </source>
</evidence>
<dbReference type="Pfam" id="PF04145">
    <property type="entry name" value="Ctr"/>
    <property type="match status" value="1"/>
</dbReference>
<comment type="subcellular location">
    <subcellularLocation>
        <location evidence="4">Membrane</location>
        <topology evidence="4">Multi-pass membrane protein</topology>
    </subcellularLocation>
</comment>
<evidence type="ECO:0000256" key="2">
    <source>
        <dbReference type="ARBA" id="ARBA00022989"/>
    </source>
</evidence>
<organism evidence="5 6">
    <name type="scientific">Meristemomyces frigidus</name>
    <dbReference type="NCBI Taxonomy" id="1508187"/>
    <lineage>
        <taxon>Eukaryota</taxon>
        <taxon>Fungi</taxon>
        <taxon>Dikarya</taxon>
        <taxon>Ascomycota</taxon>
        <taxon>Pezizomycotina</taxon>
        <taxon>Dothideomycetes</taxon>
        <taxon>Dothideomycetidae</taxon>
        <taxon>Mycosphaerellales</taxon>
        <taxon>Teratosphaeriaceae</taxon>
        <taxon>Meristemomyces</taxon>
    </lineage>
</organism>
<dbReference type="GO" id="GO:0005886">
    <property type="term" value="C:plasma membrane"/>
    <property type="evidence" value="ECO:0007669"/>
    <property type="project" value="TreeGrafter"/>
</dbReference>
<dbReference type="AlphaFoldDB" id="A0AAN7YQH8"/>
<accession>A0AAN7YQH8</accession>
<reference evidence="5" key="1">
    <citation type="submission" date="2023-08" db="EMBL/GenBank/DDBJ databases">
        <title>Black Yeasts Isolated from many extreme environments.</title>
        <authorList>
            <person name="Coleine C."/>
            <person name="Stajich J.E."/>
            <person name="Selbmann L."/>
        </authorList>
    </citation>
    <scope>NUCLEOTIDE SEQUENCE</scope>
    <source>
        <strain evidence="5">CCFEE 5401</strain>
    </source>
</reference>
<sequence length="190" mass="20831">MDRTGKSDSGSSSMTTMGMVFVKAQNTPLYSKAWTPSTTGGYASTCIFLLILAITSRMLLAYRTRLERSWHDKAINRRYIMISGQTEADRERQAVGKGGEKTEVAVLTANGTDERVKVVRSAGRNLEGKPWRFSTDLPRAALFTVDSGVKYLLMLAVMTMNVGYFFSVLAGLFVGELAIGRYTGAGEGHH</sequence>
<keyword evidence="4" id="KW-0813">Transport</keyword>
<keyword evidence="4" id="KW-0187">Copper transport</keyword>
<dbReference type="PANTHER" id="PTHR12483:SF120">
    <property type="entry name" value="HIGH-AFFINITY COPPER TRANSPORTER CTRA2"/>
    <property type="match status" value="1"/>
</dbReference>
<keyword evidence="1 4" id="KW-0812">Transmembrane</keyword>
<keyword evidence="2 4" id="KW-1133">Transmembrane helix</keyword>
<evidence type="ECO:0000256" key="4">
    <source>
        <dbReference type="RuleBase" id="RU367022"/>
    </source>
</evidence>
<dbReference type="EMBL" id="JAVRRL010000014">
    <property type="protein sequence ID" value="KAK5115131.1"/>
    <property type="molecule type" value="Genomic_DNA"/>
</dbReference>
<feature type="transmembrane region" description="Helical" evidence="4">
    <location>
        <begin position="41"/>
        <end position="60"/>
    </location>
</feature>
<keyword evidence="4" id="KW-0406">Ion transport</keyword>
<dbReference type="PANTHER" id="PTHR12483">
    <property type="entry name" value="SOLUTE CARRIER FAMILY 31 COPPER TRANSPORTERS"/>
    <property type="match status" value="1"/>
</dbReference>
<gene>
    <name evidence="5" type="ORF">LTR62_001828</name>
</gene>
<dbReference type="GO" id="GO:0005375">
    <property type="term" value="F:copper ion transmembrane transporter activity"/>
    <property type="evidence" value="ECO:0007669"/>
    <property type="project" value="UniProtKB-UniRule"/>
</dbReference>
<dbReference type="InterPro" id="IPR007274">
    <property type="entry name" value="Cop_transporter"/>
</dbReference>
<comment type="caution">
    <text evidence="5">The sequence shown here is derived from an EMBL/GenBank/DDBJ whole genome shotgun (WGS) entry which is preliminary data.</text>
</comment>
<name>A0AAN7YQH8_9PEZI</name>
<feature type="transmembrane region" description="Helical" evidence="4">
    <location>
        <begin position="151"/>
        <end position="174"/>
    </location>
</feature>
<proteinExistence type="inferred from homology"/>
<evidence type="ECO:0000256" key="3">
    <source>
        <dbReference type="ARBA" id="ARBA00023136"/>
    </source>
</evidence>
<protein>
    <recommendedName>
        <fullName evidence="4">Copper transport protein</fullName>
    </recommendedName>
</protein>
<evidence type="ECO:0000313" key="6">
    <source>
        <dbReference type="Proteomes" id="UP001310890"/>
    </source>
</evidence>
<keyword evidence="4" id="KW-0186">Copper</keyword>